<dbReference type="EMBL" id="BAABME010048119">
    <property type="protein sequence ID" value="GAA0151675.1"/>
    <property type="molecule type" value="Genomic_DNA"/>
</dbReference>
<organism evidence="3 4">
    <name type="scientific">Lithospermum erythrorhizon</name>
    <name type="common">Purple gromwell</name>
    <name type="synonym">Lithospermum officinale var. erythrorhizon</name>
    <dbReference type="NCBI Taxonomy" id="34254"/>
    <lineage>
        <taxon>Eukaryota</taxon>
        <taxon>Viridiplantae</taxon>
        <taxon>Streptophyta</taxon>
        <taxon>Embryophyta</taxon>
        <taxon>Tracheophyta</taxon>
        <taxon>Spermatophyta</taxon>
        <taxon>Magnoliopsida</taxon>
        <taxon>eudicotyledons</taxon>
        <taxon>Gunneridae</taxon>
        <taxon>Pentapetalae</taxon>
        <taxon>asterids</taxon>
        <taxon>lamiids</taxon>
        <taxon>Boraginales</taxon>
        <taxon>Boraginaceae</taxon>
        <taxon>Boraginoideae</taxon>
        <taxon>Lithospermeae</taxon>
        <taxon>Lithospermum</taxon>
    </lineage>
</organism>
<dbReference type="Proteomes" id="UP001454036">
    <property type="component" value="Unassembled WGS sequence"/>
</dbReference>
<dbReference type="GO" id="GO:0006402">
    <property type="term" value="P:mRNA catabolic process"/>
    <property type="evidence" value="ECO:0007669"/>
    <property type="project" value="InterPro"/>
</dbReference>
<comment type="caution">
    <text evidence="3">The sequence shown here is derived from an EMBL/GenBank/DDBJ whole genome shotgun (WGS) entry which is preliminary data.</text>
</comment>
<dbReference type="AlphaFoldDB" id="A0AAV3PJ27"/>
<dbReference type="GO" id="GO:0032451">
    <property type="term" value="F:demethylase activity"/>
    <property type="evidence" value="ECO:0007669"/>
    <property type="project" value="InterPro"/>
</dbReference>
<dbReference type="PANTHER" id="PTHR31447">
    <property type="entry name" value="HYDROXYPROLINE-RICH GLYCOPROTEIN FAMILY PROTEIN-RELATED"/>
    <property type="match status" value="1"/>
</dbReference>
<evidence type="ECO:0000313" key="3">
    <source>
        <dbReference type="EMBL" id="GAA0151675.1"/>
    </source>
</evidence>
<name>A0AAV3PJ27_LITER</name>
<dbReference type="InterPro" id="IPR037151">
    <property type="entry name" value="AlkB-like_sf"/>
</dbReference>
<keyword evidence="4" id="KW-1185">Reference proteome</keyword>
<dbReference type="PANTHER" id="PTHR31447:SF23">
    <property type="entry name" value="2-OXOGLUTARATE AND FE(II)-DEPENDENT OXYGENASE SUPERFAMILY PROTEIN"/>
    <property type="match status" value="1"/>
</dbReference>
<accession>A0AAV3PJ27</accession>
<feature type="compositionally biased region" description="Basic and acidic residues" evidence="2">
    <location>
        <begin position="101"/>
        <end position="121"/>
    </location>
</feature>
<dbReference type="SUPFAM" id="SSF51197">
    <property type="entry name" value="Clavaminate synthase-like"/>
    <property type="match status" value="1"/>
</dbReference>
<comment type="similarity">
    <text evidence="1">Belongs to the alkB family.</text>
</comment>
<feature type="region of interest" description="Disordered" evidence="2">
    <location>
        <begin position="62"/>
        <end position="139"/>
    </location>
</feature>
<dbReference type="InterPro" id="IPR044842">
    <property type="entry name" value="ALKBH9B/ALKBH10B-like"/>
</dbReference>
<evidence type="ECO:0000256" key="1">
    <source>
        <dbReference type="ARBA" id="ARBA00007879"/>
    </source>
</evidence>
<dbReference type="Gene3D" id="2.60.120.590">
    <property type="entry name" value="Alpha-ketoglutarate-dependent dioxygenase AlkB-like"/>
    <property type="match status" value="1"/>
</dbReference>
<sequence length="139" mass="15930">MCIRVASQILTFNNIVNIYDEGDCIPPHIDNHEFVRPFCTVSFLSECNIVFTNILHMMDESKRPVGSVPEPDLQGLRPLANDRPEPNKSMQSSPGSYSREPAVHRQDNGTRMKWPDRRSLEPRNSGPTQRAPMNWRKVI</sequence>
<evidence type="ECO:0000313" key="4">
    <source>
        <dbReference type="Proteomes" id="UP001454036"/>
    </source>
</evidence>
<gene>
    <name evidence="3" type="ORF">LIER_44101</name>
</gene>
<proteinExistence type="inferred from homology"/>
<dbReference type="GO" id="GO:0003729">
    <property type="term" value="F:mRNA binding"/>
    <property type="evidence" value="ECO:0007669"/>
    <property type="project" value="InterPro"/>
</dbReference>
<protein>
    <submittedName>
        <fullName evidence="3">Uncharacterized protein</fullName>
    </submittedName>
</protein>
<reference evidence="3 4" key="1">
    <citation type="submission" date="2024-01" db="EMBL/GenBank/DDBJ databases">
        <title>The complete chloroplast genome sequence of Lithospermum erythrorhizon: insights into the phylogenetic relationship among Boraginaceae species and the maternal lineages of purple gromwells.</title>
        <authorList>
            <person name="Okada T."/>
            <person name="Watanabe K."/>
        </authorList>
    </citation>
    <scope>NUCLEOTIDE SEQUENCE [LARGE SCALE GENOMIC DNA]</scope>
</reference>
<evidence type="ECO:0000256" key="2">
    <source>
        <dbReference type="SAM" id="MobiDB-lite"/>
    </source>
</evidence>